<dbReference type="OrthoDB" id="1748554at2759"/>
<dbReference type="AlphaFoldDB" id="A0A8T2BSI7"/>
<dbReference type="InterPro" id="IPR026960">
    <property type="entry name" value="RVT-Znf"/>
</dbReference>
<dbReference type="Pfam" id="PF14223">
    <property type="entry name" value="Retrotran_gag_2"/>
    <property type="match status" value="1"/>
</dbReference>
<evidence type="ECO:0000259" key="1">
    <source>
        <dbReference type="Pfam" id="PF07727"/>
    </source>
</evidence>
<dbReference type="CDD" id="cd09272">
    <property type="entry name" value="RNase_HI_RT_Ty1"/>
    <property type="match status" value="1"/>
</dbReference>
<sequence length="1031" mass="116215">MYPLHVVNFMRCEVGNGNHASFWFDHWTAHGPLISFLGASGPRDLRVRREALVAEAARNGEWRMPGARSENQQQLMITLTTITPPNISIGRDVYLWRRLSGNFAEFFSSKETWEQLRTHSPLVSWSKVVWFKEAVPRFSFITWLAFKGSLPTKDRLRSWGLNIPAACVLCSNGLETHDHLFFECPYSATVWHAFASRIMINPPSTIDSISSWILQAQAPAQSHVIITIKLLLQTACYFIWKERNARIFSSIVSPSSSVHASLDRSIRDHFLSLPGAVMAEALDPYPFPSSLHVSSSVTLKLNDSNYLLWKTQFESLLRSQKLLGFVTGQIGPPEATVTVTVNGAVVTTPNPDFEAWTCTDQLIKSWIFGTLTEEVLGYVHGLATSQEVWLSLADNFNKSFIAREFDLRRRLQLLTNRGKDFLVYCQKFRAICDQLSSIGKPVEESMKIFTFLNGLGREYDPITHVGSTVLTTATGSIPLCDVLVCPSMQKSLLSVSKLCEDYPCGVFFDANAVYIIDLNTQKVVTKGPRREGLYVLQNSEFMAFYSNRQCAASDIIWHQRLATPQQNGIAEHKHRHLTELGLAMLFHSKMPLKYWVEAFYSANFISNLLPSASLQQKSPFEVLFTKLPDYTFLRVFGSACYPCLRPFTQYKFDPRSLQCVFLGYHAQYKGYRCLYPPTGRVYVCRHVIFDELCFPFNDRYKHLAHQHKTVLLQAWQSAETQAPVLQRLPTLPSQVVHYPQDLLIVTNSPGSTCLSSTRQPVETESDITSITVSEPEEQEDHTTIPPLPQTVANALAHPGWHQAMIEELDSIYQNHTWSLTPATAEMNTLGKVDPSLFVYHHNGDTLVLLLYVDDILLTGSSPELFKSLIAELSTRFAMKDLGTLHYFLGLQAQSHPNGLFLGHTQYVEDILHHAILLRDSDWAGCQDTRRSTTGFCALLGSTIISWSAKRQTTVSRSSTEAEYRALAATASELTWISAVLCDVGIPQPQPALLRCDNLSAVHLSANPVLHNKSKYVEVDYHFVRERVVPKG</sequence>
<accession>A0A8T2BSI7</accession>
<dbReference type="Pfam" id="PF07727">
    <property type="entry name" value="RVT_2"/>
    <property type="match status" value="1"/>
</dbReference>
<protein>
    <submittedName>
        <fullName evidence="4">Reverse transcriptase RNA-dependent DNA polymerase</fullName>
    </submittedName>
</protein>
<feature type="domain" description="Reverse transcriptase zinc-binding" evidence="2">
    <location>
        <begin position="107"/>
        <end position="191"/>
    </location>
</feature>
<keyword evidence="4" id="KW-0808">Transferase</keyword>
<evidence type="ECO:0000259" key="2">
    <source>
        <dbReference type="Pfam" id="PF13966"/>
    </source>
</evidence>
<proteinExistence type="predicted"/>
<evidence type="ECO:0000313" key="4">
    <source>
        <dbReference type="EMBL" id="KAG7588956.1"/>
    </source>
</evidence>
<comment type="caution">
    <text evidence="4">The sequence shown here is derived from an EMBL/GenBank/DDBJ whole genome shotgun (WGS) entry which is preliminary data.</text>
</comment>
<dbReference type="EMBL" id="JAEFBJ010000007">
    <property type="protein sequence ID" value="KAG7588956.1"/>
    <property type="molecule type" value="Genomic_DNA"/>
</dbReference>
<reference evidence="4 5" key="1">
    <citation type="submission" date="2020-12" db="EMBL/GenBank/DDBJ databases">
        <title>Concerted genomic and epigenomic changes stabilize Arabidopsis allopolyploids.</title>
        <authorList>
            <person name="Chen Z."/>
        </authorList>
    </citation>
    <scope>NUCLEOTIDE SEQUENCE [LARGE SCALE GENOMIC DNA]</scope>
    <source>
        <strain evidence="4">As9502</strain>
        <tissue evidence="4">Leaf</tissue>
    </source>
</reference>
<dbReference type="Pfam" id="PF25597">
    <property type="entry name" value="SH3_retrovirus"/>
    <property type="match status" value="1"/>
</dbReference>
<name>A0A8T2BSI7_ARASU</name>
<keyword evidence="4" id="KW-0695">RNA-directed DNA polymerase</keyword>
<dbReference type="InterPro" id="IPR057670">
    <property type="entry name" value="SH3_retrovirus"/>
</dbReference>
<keyword evidence="5" id="KW-1185">Reference proteome</keyword>
<evidence type="ECO:0000259" key="3">
    <source>
        <dbReference type="Pfam" id="PF25597"/>
    </source>
</evidence>
<dbReference type="Pfam" id="PF13966">
    <property type="entry name" value="zf-RVT"/>
    <property type="match status" value="1"/>
</dbReference>
<dbReference type="PANTHER" id="PTHR47481:SF10">
    <property type="entry name" value="COPIA-LIKE POLYPROTEIN_RETROTRANSPOSON"/>
    <property type="match status" value="1"/>
</dbReference>
<dbReference type="InterPro" id="IPR013103">
    <property type="entry name" value="RVT_2"/>
</dbReference>
<keyword evidence="4" id="KW-0548">Nucleotidyltransferase</keyword>
<dbReference type="GO" id="GO:0003964">
    <property type="term" value="F:RNA-directed DNA polymerase activity"/>
    <property type="evidence" value="ECO:0007669"/>
    <property type="project" value="UniProtKB-KW"/>
</dbReference>
<dbReference type="PANTHER" id="PTHR47481">
    <property type="match status" value="1"/>
</dbReference>
<feature type="domain" description="Retroviral polymerase SH3-like" evidence="3">
    <location>
        <begin position="638"/>
        <end position="698"/>
    </location>
</feature>
<feature type="domain" description="Reverse transcriptase Ty1/copia-type" evidence="1">
    <location>
        <begin position="836"/>
        <end position="915"/>
    </location>
</feature>
<dbReference type="Proteomes" id="UP000694251">
    <property type="component" value="Chromosome 7"/>
</dbReference>
<evidence type="ECO:0000313" key="5">
    <source>
        <dbReference type="Proteomes" id="UP000694251"/>
    </source>
</evidence>
<gene>
    <name evidence="4" type="ORF">ISN44_As07g012810</name>
</gene>
<organism evidence="4 5">
    <name type="scientific">Arabidopsis suecica</name>
    <name type="common">Swedish thale-cress</name>
    <name type="synonym">Cardaminopsis suecica</name>
    <dbReference type="NCBI Taxonomy" id="45249"/>
    <lineage>
        <taxon>Eukaryota</taxon>
        <taxon>Viridiplantae</taxon>
        <taxon>Streptophyta</taxon>
        <taxon>Embryophyta</taxon>
        <taxon>Tracheophyta</taxon>
        <taxon>Spermatophyta</taxon>
        <taxon>Magnoliopsida</taxon>
        <taxon>eudicotyledons</taxon>
        <taxon>Gunneridae</taxon>
        <taxon>Pentapetalae</taxon>
        <taxon>rosids</taxon>
        <taxon>malvids</taxon>
        <taxon>Brassicales</taxon>
        <taxon>Brassicaceae</taxon>
        <taxon>Camelineae</taxon>
        <taxon>Arabidopsis</taxon>
    </lineage>
</organism>